<keyword evidence="2" id="KW-1185">Reference proteome</keyword>
<dbReference type="EMBL" id="DUZY01000001">
    <property type="protein sequence ID" value="DAD24967.1"/>
    <property type="molecule type" value="Genomic_DNA"/>
</dbReference>
<protein>
    <submittedName>
        <fullName evidence="1">Uncharacterized protein</fullName>
    </submittedName>
</protein>
<evidence type="ECO:0000313" key="1">
    <source>
        <dbReference type="EMBL" id="DAD24967.1"/>
    </source>
</evidence>
<organism evidence="1 2">
    <name type="scientific">Nelumbo nucifera</name>
    <name type="common">Sacred lotus</name>
    <dbReference type="NCBI Taxonomy" id="4432"/>
    <lineage>
        <taxon>Eukaryota</taxon>
        <taxon>Viridiplantae</taxon>
        <taxon>Streptophyta</taxon>
        <taxon>Embryophyta</taxon>
        <taxon>Tracheophyta</taxon>
        <taxon>Spermatophyta</taxon>
        <taxon>Magnoliopsida</taxon>
        <taxon>Proteales</taxon>
        <taxon>Nelumbonaceae</taxon>
        <taxon>Nelumbo</taxon>
    </lineage>
</organism>
<accession>A0A822XXB3</accession>
<comment type="caution">
    <text evidence="1">The sequence shown here is derived from an EMBL/GenBank/DDBJ whole genome shotgun (WGS) entry which is preliminary data.</text>
</comment>
<gene>
    <name evidence="1" type="ORF">HUJ06_026431</name>
</gene>
<name>A0A822XXB3_NELNU</name>
<evidence type="ECO:0000313" key="2">
    <source>
        <dbReference type="Proteomes" id="UP000607653"/>
    </source>
</evidence>
<reference evidence="1 2" key="1">
    <citation type="journal article" date="2020" name="Mol. Biol. Evol.">
        <title>Distinct Expression and Methylation Patterns for Genes with Different Fates following a Single Whole-Genome Duplication in Flowering Plants.</title>
        <authorList>
            <person name="Shi T."/>
            <person name="Rahmani R.S."/>
            <person name="Gugger P.F."/>
            <person name="Wang M."/>
            <person name="Li H."/>
            <person name="Zhang Y."/>
            <person name="Li Z."/>
            <person name="Wang Q."/>
            <person name="Van de Peer Y."/>
            <person name="Marchal K."/>
            <person name="Chen J."/>
        </authorList>
    </citation>
    <scope>NUCLEOTIDE SEQUENCE [LARGE SCALE GENOMIC DNA]</scope>
    <source>
        <tissue evidence="1">Leaf</tissue>
    </source>
</reference>
<sequence length="107" mass="12172">MIQVVLVAANEREIIEKLSRLITCFIVEGQFPSKMALGFRARKTPVNRKKETTKEVCAQTRAKLLTLVWKRRTETPTTVPMKAKEAEADKVLKSSGLEVKRFPSTRL</sequence>
<proteinExistence type="predicted"/>
<dbReference type="AlphaFoldDB" id="A0A822XXB3"/>
<dbReference type="Proteomes" id="UP000607653">
    <property type="component" value="Unassembled WGS sequence"/>
</dbReference>